<evidence type="ECO:0000259" key="3">
    <source>
        <dbReference type="Pfam" id="PF05368"/>
    </source>
</evidence>
<dbReference type="CDD" id="cd05251">
    <property type="entry name" value="NmrA_like_SDR_a"/>
    <property type="match status" value="1"/>
</dbReference>
<dbReference type="Proteomes" id="UP000799324">
    <property type="component" value="Unassembled WGS sequence"/>
</dbReference>
<dbReference type="Gene3D" id="3.90.25.10">
    <property type="entry name" value="UDP-galactose 4-epimerase, domain 1"/>
    <property type="match status" value="1"/>
</dbReference>
<comment type="similarity">
    <text evidence="1">Belongs to the NmrA-type oxidoreductase family.</text>
</comment>
<dbReference type="Pfam" id="PF05368">
    <property type="entry name" value="NmrA"/>
    <property type="match status" value="1"/>
</dbReference>
<evidence type="ECO:0000256" key="1">
    <source>
        <dbReference type="ARBA" id="ARBA00006328"/>
    </source>
</evidence>
<dbReference type="SUPFAM" id="SSF51735">
    <property type="entry name" value="NAD(P)-binding Rossmann-fold domains"/>
    <property type="match status" value="1"/>
</dbReference>
<evidence type="ECO:0000256" key="2">
    <source>
        <dbReference type="ARBA" id="ARBA00022857"/>
    </source>
</evidence>
<feature type="domain" description="NmrA-like" evidence="3">
    <location>
        <begin position="1"/>
        <end position="251"/>
    </location>
</feature>
<dbReference type="PANTHER" id="PTHR42748">
    <property type="entry name" value="NITROGEN METABOLITE REPRESSION PROTEIN NMRA FAMILY MEMBER"/>
    <property type="match status" value="1"/>
</dbReference>
<reference evidence="4" key="1">
    <citation type="journal article" date="2020" name="Stud. Mycol.">
        <title>101 Dothideomycetes genomes: a test case for predicting lifestyles and emergence of pathogens.</title>
        <authorList>
            <person name="Haridas S."/>
            <person name="Albert R."/>
            <person name="Binder M."/>
            <person name="Bloem J."/>
            <person name="Labutti K."/>
            <person name="Salamov A."/>
            <person name="Andreopoulos B."/>
            <person name="Baker S."/>
            <person name="Barry K."/>
            <person name="Bills G."/>
            <person name="Bluhm B."/>
            <person name="Cannon C."/>
            <person name="Castanera R."/>
            <person name="Culley D."/>
            <person name="Daum C."/>
            <person name="Ezra D."/>
            <person name="Gonzalez J."/>
            <person name="Henrissat B."/>
            <person name="Kuo A."/>
            <person name="Liang C."/>
            <person name="Lipzen A."/>
            <person name="Lutzoni F."/>
            <person name="Magnuson J."/>
            <person name="Mondo S."/>
            <person name="Nolan M."/>
            <person name="Ohm R."/>
            <person name="Pangilinan J."/>
            <person name="Park H.-J."/>
            <person name="Ramirez L."/>
            <person name="Alfaro M."/>
            <person name="Sun H."/>
            <person name="Tritt A."/>
            <person name="Yoshinaga Y."/>
            <person name="Zwiers L.-H."/>
            <person name="Turgeon B."/>
            <person name="Goodwin S."/>
            <person name="Spatafora J."/>
            <person name="Crous P."/>
            <person name="Grigoriev I."/>
        </authorList>
    </citation>
    <scope>NUCLEOTIDE SEQUENCE</scope>
    <source>
        <strain evidence="4">CBS 122681</strain>
    </source>
</reference>
<evidence type="ECO:0000313" key="5">
    <source>
        <dbReference type="Proteomes" id="UP000799324"/>
    </source>
</evidence>
<evidence type="ECO:0000313" key="4">
    <source>
        <dbReference type="EMBL" id="KAF2651836.1"/>
    </source>
</evidence>
<gene>
    <name evidence="4" type="ORF">K491DRAFT_706802</name>
</gene>
<dbReference type="GO" id="GO:0005634">
    <property type="term" value="C:nucleus"/>
    <property type="evidence" value="ECO:0007669"/>
    <property type="project" value="TreeGrafter"/>
</dbReference>
<sequence>MTKLITVFGATGNQGGSVVRNILAHPQLSKEWKIRGVTRDPTNLKPDAQKLASQGVEFVKADLNSQPSILHAITGSTAVFGVTNYWETGSASTEIQQGKNLANACKSANVSHLIWSSLPAVSQLTNGSITNLHHFDSKAAIENYIVSIGLPASFVLAGFFMSNMPGGIRPTEDGTYAFSNLFKPDTRVPMIDIQRDYGKFAAACLADPDATLGKHIQTSSAWVTPVQVCEAVERVTGKKCSYTQMADEAFPMGEELRANMVLIRDWGALRGFLGMWGLGSRGWLEG</sequence>
<dbReference type="PANTHER" id="PTHR42748:SF31">
    <property type="entry name" value="NMRA-LIKE DOMAIN-CONTAINING PROTEIN-RELATED"/>
    <property type="match status" value="1"/>
</dbReference>
<protein>
    <submittedName>
        <fullName evidence="4">Putative NmrA family transcriptional regulator</fullName>
    </submittedName>
</protein>
<dbReference type="InterPro" id="IPR008030">
    <property type="entry name" value="NmrA-like"/>
</dbReference>
<accession>A0A6A6SVT7</accession>
<dbReference type="AlphaFoldDB" id="A0A6A6SVT7"/>
<dbReference type="InterPro" id="IPR051164">
    <property type="entry name" value="NmrA-like_oxidored"/>
</dbReference>
<organism evidence="4 5">
    <name type="scientific">Lophiostoma macrostomum CBS 122681</name>
    <dbReference type="NCBI Taxonomy" id="1314788"/>
    <lineage>
        <taxon>Eukaryota</taxon>
        <taxon>Fungi</taxon>
        <taxon>Dikarya</taxon>
        <taxon>Ascomycota</taxon>
        <taxon>Pezizomycotina</taxon>
        <taxon>Dothideomycetes</taxon>
        <taxon>Pleosporomycetidae</taxon>
        <taxon>Pleosporales</taxon>
        <taxon>Lophiostomataceae</taxon>
        <taxon>Lophiostoma</taxon>
    </lineage>
</organism>
<dbReference type="EMBL" id="MU004416">
    <property type="protein sequence ID" value="KAF2651836.1"/>
    <property type="molecule type" value="Genomic_DNA"/>
</dbReference>
<proteinExistence type="inferred from homology"/>
<dbReference type="Gene3D" id="3.40.50.720">
    <property type="entry name" value="NAD(P)-binding Rossmann-like Domain"/>
    <property type="match status" value="1"/>
</dbReference>
<name>A0A6A6SVT7_9PLEO</name>
<keyword evidence="5" id="KW-1185">Reference proteome</keyword>
<keyword evidence="2" id="KW-0521">NADP</keyword>
<dbReference type="InterPro" id="IPR036291">
    <property type="entry name" value="NAD(P)-bd_dom_sf"/>
</dbReference>
<dbReference type="OrthoDB" id="3358371at2759"/>